<dbReference type="InterPro" id="IPR001525">
    <property type="entry name" value="C5_MeTfrase"/>
</dbReference>
<dbReference type="InterPro" id="IPR018117">
    <property type="entry name" value="C5_DNA_meth_AS"/>
</dbReference>
<dbReference type="CDD" id="cd00315">
    <property type="entry name" value="Cyt_C5_DNA_methylase"/>
    <property type="match status" value="1"/>
</dbReference>
<dbReference type="PRINTS" id="PR00105">
    <property type="entry name" value="C5METTRFRASE"/>
</dbReference>
<dbReference type="InterPro" id="IPR029063">
    <property type="entry name" value="SAM-dependent_MTases_sf"/>
</dbReference>
<keyword evidence="1 5" id="KW-0489">Methyltransferase</keyword>
<evidence type="ECO:0000256" key="4">
    <source>
        <dbReference type="ARBA" id="ARBA00022747"/>
    </source>
</evidence>
<evidence type="ECO:0000256" key="6">
    <source>
        <dbReference type="RuleBase" id="RU000416"/>
    </source>
</evidence>
<evidence type="ECO:0000256" key="5">
    <source>
        <dbReference type="PROSITE-ProRule" id="PRU01016"/>
    </source>
</evidence>
<evidence type="ECO:0000256" key="7">
    <source>
        <dbReference type="RuleBase" id="RU000417"/>
    </source>
</evidence>
<dbReference type="NCBIfam" id="TIGR00675">
    <property type="entry name" value="dcm"/>
    <property type="match status" value="1"/>
</dbReference>
<dbReference type="Gene3D" id="3.40.50.150">
    <property type="entry name" value="Vaccinia Virus protein VP39"/>
    <property type="match status" value="1"/>
</dbReference>
<dbReference type="PROSITE" id="PS51679">
    <property type="entry name" value="SAM_MT_C5"/>
    <property type="match status" value="1"/>
</dbReference>
<dbReference type="Proteomes" id="UP000005984">
    <property type="component" value="Unassembled WGS sequence"/>
</dbReference>
<organism evidence="8 9">
    <name type="scientific">Anaerococcus lactolyticus ATCC 51172</name>
    <dbReference type="NCBI Taxonomy" id="525254"/>
    <lineage>
        <taxon>Bacteria</taxon>
        <taxon>Bacillati</taxon>
        <taxon>Bacillota</taxon>
        <taxon>Tissierellia</taxon>
        <taxon>Tissierellales</taxon>
        <taxon>Peptoniphilaceae</taxon>
        <taxon>Anaerococcus</taxon>
    </lineage>
</organism>
<dbReference type="REBASE" id="30097">
    <property type="entry name" value="M2.Ala51172ORF1334P"/>
</dbReference>
<dbReference type="RefSeq" id="WP_004829170.1">
    <property type="nucleotide sequence ID" value="NZ_GG666049.1"/>
</dbReference>
<gene>
    <name evidence="8" type="primary">dcm</name>
    <name evidence="8" type="ORF">HMPREF0072_1335</name>
</gene>
<evidence type="ECO:0000313" key="8">
    <source>
        <dbReference type="EMBL" id="EEI85992.1"/>
    </source>
</evidence>
<dbReference type="AlphaFoldDB" id="C2BG65"/>
<dbReference type="PROSITE" id="PS00095">
    <property type="entry name" value="C5_MTASE_2"/>
    <property type="match status" value="1"/>
</dbReference>
<dbReference type="GO" id="GO:0009307">
    <property type="term" value="P:DNA restriction-modification system"/>
    <property type="evidence" value="ECO:0007669"/>
    <property type="project" value="UniProtKB-KW"/>
</dbReference>
<sequence>MNKEIKIASLFSGVGGFEEGLRLAKIDFDLVFASEIDRFAQKSYSSNFDTDNLYGDITKINEKNIPDHDLLLAGFPCQSFSIAGKRKGFEDTRGTLFYDVARILNEKKPKLFLLENVKNLISHDSSRTIKQMLKILNDLNYTVDFTIINSVESGVPQNRERTYICGIYNFENDKYLPDSRNFKVNKLKEKLNKSNFNGFNFFNSLIFDSKQIYIEDIIDKSVDTKYYLDNPKLNEYINNYNIDYGIENEKRIIKILDIPREIHNDLERQRRVYSIKGISPTILARSDSAKIMVMKDGEYKIRKMTPDENFSIQGFDKKFIKNIRKSGISDTQMYKQSGNAVSPPVIAGIVEKLIEEYM</sequence>
<dbReference type="PANTHER" id="PTHR46098:SF1">
    <property type="entry name" value="TRNA (CYTOSINE(38)-C(5))-METHYLTRANSFERASE"/>
    <property type="match status" value="1"/>
</dbReference>
<dbReference type="InterPro" id="IPR031303">
    <property type="entry name" value="C5_meth_CS"/>
</dbReference>
<name>C2BG65_9FIRM</name>
<keyword evidence="4" id="KW-0680">Restriction system</keyword>
<dbReference type="EMBL" id="ABYO01000215">
    <property type="protein sequence ID" value="EEI85992.1"/>
    <property type="molecule type" value="Genomic_DNA"/>
</dbReference>
<keyword evidence="3 5" id="KW-0949">S-adenosyl-L-methionine</keyword>
<dbReference type="STRING" id="525254.HMPREF0072_1335"/>
<dbReference type="eggNOG" id="COG0270">
    <property type="taxonomic scope" value="Bacteria"/>
</dbReference>
<dbReference type="SUPFAM" id="SSF53335">
    <property type="entry name" value="S-adenosyl-L-methionine-dependent methyltransferases"/>
    <property type="match status" value="1"/>
</dbReference>
<protein>
    <recommendedName>
        <fullName evidence="7">Cytosine-specific methyltransferase</fullName>
        <ecNumber evidence="7">2.1.1.37</ecNumber>
    </recommendedName>
</protein>
<dbReference type="GO" id="GO:0032259">
    <property type="term" value="P:methylation"/>
    <property type="evidence" value="ECO:0007669"/>
    <property type="project" value="UniProtKB-KW"/>
</dbReference>
<keyword evidence="2 5" id="KW-0808">Transferase</keyword>
<dbReference type="GO" id="GO:0003886">
    <property type="term" value="F:DNA (cytosine-5-)-methyltransferase activity"/>
    <property type="evidence" value="ECO:0007669"/>
    <property type="project" value="UniProtKB-EC"/>
</dbReference>
<proteinExistence type="inferred from homology"/>
<keyword evidence="9" id="KW-1185">Reference proteome</keyword>
<evidence type="ECO:0000256" key="2">
    <source>
        <dbReference type="ARBA" id="ARBA00022679"/>
    </source>
</evidence>
<reference evidence="8 9" key="1">
    <citation type="submission" date="2008-10" db="EMBL/GenBank/DDBJ databases">
        <authorList>
            <person name="Qin X."/>
            <person name="Bachman B."/>
            <person name="Battles P."/>
            <person name="Bell A."/>
            <person name="Bess C."/>
            <person name="Bickham C."/>
            <person name="Chaboub L."/>
            <person name="Chen D."/>
            <person name="Coyle M."/>
            <person name="Deiros D.R."/>
            <person name="Dinh H."/>
            <person name="Forbes L."/>
            <person name="Fowler G."/>
            <person name="Francisco L."/>
            <person name="Fu Q."/>
            <person name="Gubbala S."/>
            <person name="Hale W."/>
            <person name="Han Y."/>
            <person name="Hemphill L."/>
            <person name="Highlander S.K."/>
            <person name="Hirani K."/>
            <person name="Hogues M."/>
            <person name="Jackson L."/>
            <person name="Jakkamsetti A."/>
            <person name="Javaid M."/>
            <person name="Jiang H."/>
            <person name="Korchina V."/>
            <person name="Kovar C."/>
            <person name="Lara F."/>
            <person name="Lee S."/>
            <person name="Mata R."/>
            <person name="Mathew T."/>
            <person name="Moen C."/>
            <person name="Morales K."/>
            <person name="Munidasa M."/>
            <person name="Nazareth L."/>
            <person name="Ngo R."/>
            <person name="Nguyen L."/>
            <person name="Okwuonu G."/>
            <person name="Ongeri F."/>
            <person name="Patil S."/>
            <person name="Petrosino J."/>
            <person name="Pham C."/>
            <person name="Pham P."/>
            <person name="Pu L.-L."/>
            <person name="Puazo M."/>
            <person name="Raj R."/>
            <person name="Reid J."/>
            <person name="Rouhana J."/>
            <person name="Saada N."/>
            <person name="Shang Y."/>
            <person name="Simmons D."/>
            <person name="Thornton R."/>
            <person name="Warren J."/>
            <person name="Weissenberger G."/>
            <person name="Zhang J."/>
            <person name="Zhang L."/>
            <person name="Zhou C."/>
            <person name="Zhu D."/>
            <person name="Muzny D."/>
            <person name="Worley K."/>
            <person name="Gibbs R."/>
        </authorList>
    </citation>
    <scope>NUCLEOTIDE SEQUENCE [LARGE SCALE GENOMIC DNA]</scope>
    <source>
        <strain evidence="8 9">ATCC 51172</strain>
    </source>
</reference>
<evidence type="ECO:0000256" key="3">
    <source>
        <dbReference type="ARBA" id="ARBA00022691"/>
    </source>
</evidence>
<dbReference type="HOGENOM" id="CLU_006958_0_1_9"/>
<comment type="caution">
    <text evidence="8">The sequence shown here is derived from an EMBL/GenBank/DDBJ whole genome shotgun (WGS) entry which is preliminary data.</text>
</comment>
<evidence type="ECO:0000256" key="1">
    <source>
        <dbReference type="ARBA" id="ARBA00022603"/>
    </source>
</evidence>
<comment type="similarity">
    <text evidence="5 6">Belongs to the class I-like SAM-binding methyltransferase superfamily. C5-methyltransferase family.</text>
</comment>
<dbReference type="PROSITE" id="PS00094">
    <property type="entry name" value="C5_MTASE_1"/>
    <property type="match status" value="1"/>
</dbReference>
<feature type="active site" evidence="5">
    <location>
        <position position="77"/>
    </location>
</feature>
<dbReference type="Gene3D" id="3.90.120.10">
    <property type="entry name" value="DNA Methylase, subunit A, domain 2"/>
    <property type="match status" value="1"/>
</dbReference>
<dbReference type="EC" id="2.1.1.37" evidence="7"/>
<dbReference type="Pfam" id="PF00145">
    <property type="entry name" value="DNA_methylase"/>
    <property type="match status" value="1"/>
</dbReference>
<comment type="catalytic activity">
    <reaction evidence="7">
        <text>a 2'-deoxycytidine in DNA + S-adenosyl-L-methionine = a 5-methyl-2'-deoxycytidine in DNA + S-adenosyl-L-homocysteine + H(+)</text>
        <dbReference type="Rhea" id="RHEA:13681"/>
        <dbReference type="Rhea" id="RHEA-COMP:11369"/>
        <dbReference type="Rhea" id="RHEA-COMP:11370"/>
        <dbReference type="ChEBI" id="CHEBI:15378"/>
        <dbReference type="ChEBI" id="CHEBI:57856"/>
        <dbReference type="ChEBI" id="CHEBI:59789"/>
        <dbReference type="ChEBI" id="CHEBI:85452"/>
        <dbReference type="ChEBI" id="CHEBI:85454"/>
        <dbReference type="EC" id="2.1.1.37"/>
    </reaction>
</comment>
<accession>C2BG65</accession>
<evidence type="ECO:0000313" key="9">
    <source>
        <dbReference type="Proteomes" id="UP000005984"/>
    </source>
</evidence>
<dbReference type="InterPro" id="IPR050750">
    <property type="entry name" value="C5-MTase"/>
</dbReference>
<dbReference type="PANTHER" id="PTHR46098">
    <property type="entry name" value="TRNA (CYTOSINE(38)-C(5))-METHYLTRANSFERASE"/>
    <property type="match status" value="1"/>
</dbReference>